<sequence length="98" mass="10800">MGYQVLGRWNVKIGVDLGQCPRLMNFGPSARPTRKPEVLWSPGRNQAMAVGLSLERETGHGLSLPWVTYSVIGYDLSFVEFSEGRDELVDAVSDEDSG</sequence>
<gene>
    <name evidence="1" type="ORF">FUAX_54700</name>
</gene>
<dbReference type="KEGG" id="fax:FUAX_54700"/>
<evidence type="ECO:0000313" key="1">
    <source>
        <dbReference type="EMBL" id="BDD13038.1"/>
    </source>
</evidence>
<organism evidence="1 2">
    <name type="scientific">Fulvitalea axinellae</name>
    <dbReference type="NCBI Taxonomy" id="1182444"/>
    <lineage>
        <taxon>Bacteria</taxon>
        <taxon>Pseudomonadati</taxon>
        <taxon>Bacteroidota</taxon>
        <taxon>Cytophagia</taxon>
        <taxon>Cytophagales</taxon>
        <taxon>Persicobacteraceae</taxon>
        <taxon>Fulvitalea</taxon>
    </lineage>
</organism>
<proteinExistence type="predicted"/>
<protein>
    <submittedName>
        <fullName evidence="1">Uncharacterized protein</fullName>
    </submittedName>
</protein>
<dbReference type="Proteomes" id="UP001348817">
    <property type="component" value="Plasmid pFA10"/>
</dbReference>
<keyword evidence="1" id="KW-0614">Plasmid</keyword>
<geneLocation type="plasmid" evidence="1 2">
    <name>pFA10</name>
</geneLocation>
<evidence type="ECO:0000313" key="2">
    <source>
        <dbReference type="Proteomes" id="UP001348817"/>
    </source>
</evidence>
<reference evidence="1 2" key="1">
    <citation type="submission" date="2021-12" db="EMBL/GenBank/DDBJ databases">
        <title>Genome sequencing of bacteria with rrn-lacking chromosome and rrn-plasmid.</title>
        <authorList>
            <person name="Anda M."/>
            <person name="Iwasaki W."/>
        </authorList>
    </citation>
    <scope>NUCLEOTIDE SEQUENCE [LARGE SCALE GENOMIC DNA]</scope>
    <source>
        <strain evidence="1 2">DSM 100852</strain>
        <plasmid evidence="1 2">pFA10</plasmid>
    </source>
</reference>
<accession>A0AAU9CYK6</accession>
<name>A0AAU9CYK6_9BACT</name>
<keyword evidence="2" id="KW-1185">Reference proteome</keyword>
<dbReference type="EMBL" id="AP025324">
    <property type="protein sequence ID" value="BDD13038.1"/>
    <property type="molecule type" value="Genomic_DNA"/>
</dbReference>
<dbReference type="AlphaFoldDB" id="A0AAU9CYK6"/>